<evidence type="ECO:0000313" key="2">
    <source>
        <dbReference type="Proteomes" id="UP001454036"/>
    </source>
</evidence>
<dbReference type="EMBL" id="BAABME010005836">
    <property type="protein sequence ID" value="GAA0166731.1"/>
    <property type="molecule type" value="Genomic_DNA"/>
</dbReference>
<comment type="caution">
    <text evidence="1">The sequence shown here is derived from an EMBL/GenBank/DDBJ whole genome shotgun (WGS) entry which is preliminary data.</text>
</comment>
<proteinExistence type="predicted"/>
<keyword evidence="2" id="KW-1185">Reference proteome</keyword>
<name>A0AAV3QUP8_LITER</name>
<protein>
    <submittedName>
        <fullName evidence="1">Uncharacterized protein</fullName>
    </submittedName>
</protein>
<accession>A0AAV3QUP8</accession>
<sequence length="76" mass="8882">MVRGSPWRKVIEEEADASGVYVYCVCYLEKRNSRVFGGEPMSTDVLYRRIVSIVHHRGCSWRGLKRTKANWDMCLE</sequence>
<dbReference type="AlphaFoldDB" id="A0AAV3QUP8"/>
<reference evidence="1 2" key="1">
    <citation type="submission" date="2024-01" db="EMBL/GenBank/DDBJ databases">
        <title>The complete chloroplast genome sequence of Lithospermum erythrorhizon: insights into the phylogenetic relationship among Boraginaceae species and the maternal lineages of purple gromwells.</title>
        <authorList>
            <person name="Okada T."/>
            <person name="Watanabe K."/>
        </authorList>
    </citation>
    <scope>NUCLEOTIDE SEQUENCE [LARGE SCALE GENOMIC DNA]</scope>
</reference>
<organism evidence="1 2">
    <name type="scientific">Lithospermum erythrorhizon</name>
    <name type="common">Purple gromwell</name>
    <name type="synonym">Lithospermum officinale var. erythrorhizon</name>
    <dbReference type="NCBI Taxonomy" id="34254"/>
    <lineage>
        <taxon>Eukaryota</taxon>
        <taxon>Viridiplantae</taxon>
        <taxon>Streptophyta</taxon>
        <taxon>Embryophyta</taxon>
        <taxon>Tracheophyta</taxon>
        <taxon>Spermatophyta</taxon>
        <taxon>Magnoliopsida</taxon>
        <taxon>eudicotyledons</taxon>
        <taxon>Gunneridae</taxon>
        <taxon>Pentapetalae</taxon>
        <taxon>asterids</taxon>
        <taxon>lamiids</taxon>
        <taxon>Boraginales</taxon>
        <taxon>Boraginaceae</taxon>
        <taxon>Boraginoideae</taxon>
        <taxon>Lithospermeae</taxon>
        <taxon>Lithospermum</taxon>
    </lineage>
</organism>
<gene>
    <name evidence="1" type="ORF">LIER_21821</name>
</gene>
<evidence type="ECO:0000313" key="1">
    <source>
        <dbReference type="EMBL" id="GAA0166731.1"/>
    </source>
</evidence>
<dbReference type="Proteomes" id="UP001454036">
    <property type="component" value="Unassembled WGS sequence"/>
</dbReference>